<accession>A0A9N7YAJ9</accession>
<sequence>MAASRAWWLCRRYKDFQYELHLPPSSAQTDAQILQAAKSHWERWLRSSFSFSGADMCLFGERRPFSDGCVTEPGLCVCAPVRVMNATIGPTPPSSPTPNRPPVHDHSHQ</sequence>
<proteinExistence type="predicted"/>
<evidence type="ECO:0000313" key="3">
    <source>
        <dbReference type="Proteomes" id="UP001153269"/>
    </source>
</evidence>
<protein>
    <submittedName>
        <fullName evidence="2">Uncharacterized protein</fullName>
    </submittedName>
</protein>
<feature type="region of interest" description="Disordered" evidence="1">
    <location>
        <begin position="87"/>
        <end position="109"/>
    </location>
</feature>
<organism evidence="2 3">
    <name type="scientific">Pleuronectes platessa</name>
    <name type="common">European plaice</name>
    <dbReference type="NCBI Taxonomy" id="8262"/>
    <lineage>
        <taxon>Eukaryota</taxon>
        <taxon>Metazoa</taxon>
        <taxon>Chordata</taxon>
        <taxon>Craniata</taxon>
        <taxon>Vertebrata</taxon>
        <taxon>Euteleostomi</taxon>
        <taxon>Actinopterygii</taxon>
        <taxon>Neopterygii</taxon>
        <taxon>Teleostei</taxon>
        <taxon>Neoteleostei</taxon>
        <taxon>Acanthomorphata</taxon>
        <taxon>Carangaria</taxon>
        <taxon>Pleuronectiformes</taxon>
        <taxon>Pleuronectoidei</taxon>
        <taxon>Pleuronectidae</taxon>
        <taxon>Pleuronectes</taxon>
    </lineage>
</organism>
<dbReference type="EMBL" id="CADEAL010000729">
    <property type="protein sequence ID" value="CAB1424410.1"/>
    <property type="molecule type" value="Genomic_DNA"/>
</dbReference>
<keyword evidence="3" id="KW-1185">Reference proteome</keyword>
<dbReference type="AlphaFoldDB" id="A0A9N7YAJ9"/>
<name>A0A9N7YAJ9_PLEPL</name>
<reference evidence="2" key="1">
    <citation type="submission" date="2020-03" db="EMBL/GenBank/DDBJ databases">
        <authorList>
            <person name="Weist P."/>
        </authorList>
    </citation>
    <scope>NUCLEOTIDE SEQUENCE</scope>
</reference>
<dbReference type="Proteomes" id="UP001153269">
    <property type="component" value="Unassembled WGS sequence"/>
</dbReference>
<evidence type="ECO:0000313" key="2">
    <source>
        <dbReference type="EMBL" id="CAB1424410.1"/>
    </source>
</evidence>
<comment type="caution">
    <text evidence="2">The sequence shown here is derived from an EMBL/GenBank/DDBJ whole genome shotgun (WGS) entry which is preliminary data.</text>
</comment>
<gene>
    <name evidence="2" type="ORF">PLEPLA_LOCUS12335</name>
</gene>
<evidence type="ECO:0000256" key="1">
    <source>
        <dbReference type="SAM" id="MobiDB-lite"/>
    </source>
</evidence>
<feature type="compositionally biased region" description="Pro residues" evidence="1">
    <location>
        <begin position="90"/>
        <end position="101"/>
    </location>
</feature>